<name>A0A8J7UW06_9BACT</name>
<evidence type="ECO:0000313" key="2">
    <source>
        <dbReference type="EMBL" id="MBP3193985.1"/>
    </source>
</evidence>
<organism evidence="2 3">
    <name type="scientific">Natronogracilivirga saccharolytica</name>
    <dbReference type="NCBI Taxonomy" id="2812953"/>
    <lineage>
        <taxon>Bacteria</taxon>
        <taxon>Pseudomonadati</taxon>
        <taxon>Balneolota</taxon>
        <taxon>Balneolia</taxon>
        <taxon>Balneolales</taxon>
        <taxon>Cyclonatronaceae</taxon>
        <taxon>Natronogracilivirga</taxon>
    </lineage>
</organism>
<dbReference type="PROSITE" id="PS51257">
    <property type="entry name" value="PROKAR_LIPOPROTEIN"/>
    <property type="match status" value="1"/>
</dbReference>
<dbReference type="InterPro" id="IPR021342">
    <property type="entry name" value="DUF2959"/>
</dbReference>
<sequence length="213" mass="24076">MKKIITPYNSFLLFSLAAVIAVAACSTTSMQRSEDVQSTMQTVDNDIKRIVVQLDATGASLDDLTRPGQSDLNRAFDLFSENASKTKRMERDFAKHAREMEEAGKAYFEKWDKNGQQYDNPDIQARSDERRAELAETYDKIAQNNVGVKEAFKEYVSDINEIEQFLSNDLTRNGIESITSISNNVSDNGAQLKSELQRLQSAIENARTEMRQN</sequence>
<dbReference type="RefSeq" id="WP_210513444.1">
    <property type="nucleotide sequence ID" value="NZ_JAFIDN010000021.1"/>
</dbReference>
<comment type="caution">
    <text evidence="2">The sequence shown here is derived from an EMBL/GenBank/DDBJ whole genome shotgun (WGS) entry which is preliminary data.</text>
</comment>
<reference evidence="2" key="1">
    <citation type="submission" date="2021-02" db="EMBL/GenBank/DDBJ databases">
        <title>Natronogracilivirga saccharolytica gen. nov. sp. nov. a new anaerobic, haloalkiliphilic carbohydrate-fermenting bacterium from soda lake and proposing of Cyclonatronumiaceae fam. nov. in the phylum Balneolaeota.</title>
        <authorList>
            <person name="Zhilina T.N."/>
            <person name="Sorokin D.Y."/>
            <person name="Zavarzina D.G."/>
            <person name="Toshchakov S.V."/>
            <person name="Kublanov I.V."/>
        </authorList>
    </citation>
    <scope>NUCLEOTIDE SEQUENCE</scope>
    <source>
        <strain evidence="2">Z-1702</strain>
    </source>
</reference>
<dbReference type="Proteomes" id="UP000673975">
    <property type="component" value="Unassembled WGS sequence"/>
</dbReference>
<keyword evidence="1" id="KW-0732">Signal</keyword>
<feature type="signal peptide" evidence="1">
    <location>
        <begin position="1"/>
        <end position="23"/>
    </location>
</feature>
<accession>A0A8J7UW06</accession>
<dbReference type="Pfam" id="PF11172">
    <property type="entry name" value="DUF2959"/>
    <property type="match status" value="1"/>
</dbReference>
<evidence type="ECO:0000313" key="3">
    <source>
        <dbReference type="Proteomes" id="UP000673975"/>
    </source>
</evidence>
<proteinExistence type="predicted"/>
<keyword evidence="3" id="KW-1185">Reference proteome</keyword>
<gene>
    <name evidence="2" type="ORF">NATSA_15005</name>
</gene>
<dbReference type="AlphaFoldDB" id="A0A8J7UW06"/>
<feature type="chain" id="PRO_5035286232" evidence="1">
    <location>
        <begin position="24"/>
        <end position="213"/>
    </location>
</feature>
<dbReference type="EMBL" id="JAFIDN010000021">
    <property type="protein sequence ID" value="MBP3193985.1"/>
    <property type="molecule type" value="Genomic_DNA"/>
</dbReference>
<evidence type="ECO:0000256" key="1">
    <source>
        <dbReference type="SAM" id="SignalP"/>
    </source>
</evidence>
<protein>
    <submittedName>
        <fullName evidence="2">DUF2959 family protein</fullName>
    </submittedName>
</protein>